<name>A0ABU5Y714_9MYCO</name>
<comment type="caution">
    <text evidence="3">The sequence shown here is derived from an EMBL/GenBank/DDBJ whole genome shotgun (WGS) entry which is preliminary data.</text>
</comment>
<feature type="compositionally biased region" description="Pro residues" evidence="1">
    <location>
        <begin position="191"/>
        <end position="215"/>
    </location>
</feature>
<organism evidence="3 4">
    <name type="scientific">[Mycobacterium] nativiensis</name>
    <dbReference type="NCBI Taxonomy" id="2855503"/>
    <lineage>
        <taxon>Bacteria</taxon>
        <taxon>Bacillati</taxon>
        <taxon>Actinomycetota</taxon>
        <taxon>Actinomycetes</taxon>
        <taxon>Mycobacteriales</taxon>
        <taxon>Mycobacteriaceae</taxon>
        <taxon>Mycolicibacter</taxon>
    </lineage>
</organism>
<feature type="region of interest" description="Disordered" evidence="1">
    <location>
        <begin position="158"/>
        <end position="215"/>
    </location>
</feature>
<feature type="compositionally biased region" description="Pro residues" evidence="1">
    <location>
        <begin position="166"/>
        <end position="177"/>
    </location>
</feature>
<accession>A0ABU5Y714</accession>
<protein>
    <submittedName>
        <fullName evidence="3">DUF732 domain-containing protein</fullName>
    </submittedName>
</protein>
<evidence type="ECO:0000313" key="3">
    <source>
        <dbReference type="EMBL" id="MEB3034790.1"/>
    </source>
</evidence>
<proteinExistence type="predicted"/>
<dbReference type="EMBL" id="JAYJJU010000040">
    <property type="protein sequence ID" value="MEB3034790.1"/>
    <property type="molecule type" value="Genomic_DNA"/>
</dbReference>
<sequence length="215" mass="22526">MALAAALLQCGTAAADPNQDDQFLAVLQSKQIPARENVPTVIAAGHTVCRKLDDGVAADAILDTLTEDADQMNPLLRNEQARLAATMSRFIAAAVEVYCPGDQGKIASLMASGAHRSSTPSHRLTLATYHPMTVSGSDATDRFRADMHGAVLGSPVGALASGEISPPNPPQIPPPKAPEAKIPKSPRVVTKPPPPQQLPPPPQQIEPPPPQQLSL</sequence>
<keyword evidence="4" id="KW-1185">Reference proteome</keyword>
<feature type="non-terminal residue" evidence="3">
    <location>
        <position position="215"/>
    </location>
</feature>
<evidence type="ECO:0000259" key="2">
    <source>
        <dbReference type="Pfam" id="PF05305"/>
    </source>
</evidence>
<reference evidence="3 4" key="1">
    <citation type="submission" date="2023-12" db="EMBL/GenBank/DDBJ databases">
        <title>Description of new species of Mycobacterium terrae complex isolated from sewage at the Sao Paulo Zoological Park Foundation in Brazil.</title>
        <authorList>
            <person name="Romagnoli C.L."/>
            <person name="Conceicao E.C."/>
            <person name="Machado E."/>
            <person name="Barreto L.B.P.F."/>
            <person name="Sharma A."/>
            <person name="Silva N.M."/>
            <person name="Marques L.E."/>
            <person name="Juliana M.A."/>
            <person name="Lourenco M.C.S."/>
            <person name="Digiampietri L.A."/>
            <person name="Suffys P.N."/>
            <person name="Viana-Niero C."/>
        </authorList>
    </citation>
    <scope>NUCLEOTIDE SEQUENCE [LARGE SCALE GENOMIC DNA]</scope>
    <source>
        <strain evidence="3 4">MYC340</strain>
    </source>
</reference>
<dbReference type="InterPro" id="IPR007969">
    <property type="entry name" value="DUF732"/>
</dbReference>
<feature type="domain" description="DUF732" evidence="2">
    <location>
        <begin position="19"/>
        <end position="100"/>
    </location>
</feature>
<dbReference type="RefSeq" id="WP_329780511.1">
    <property type="nucleotide sequence ID" value="NZ_JAYJJU010000040.1"/>
</dbReference>
<dbReference type="Pfam" id="PF05305">
    <property type="entry name" value="DUF732"/>
    <property type="match status" value="1"/>
</dbReference>
<evidence type="ECO:0000313" key="4">
    <source>
        <dbReference type="Proteomes" id="UP001298593"/>
    </source>
</evidence>
<evidence type="ECO:0000256" key="1">
    <source>
        <dbReference type="SAM" id="MobiDB-lite"/>
    </source>
</evidence>
<dbReference type="Proteomes" id="UP001298593">
    <property type="component" value="Unassembled WGS sequence"/>
</dbReference>
<gene>
    <name evidence="3" type="ORF">KV113_24925</name>
</gene>